<evidence type="ECO:0000256" key="1">
    <source>
        <dbReference type="SAM" id="MobiDB-lite"/>
    </source>
</evidence>
<dbReference type="EMBL" id="BGZK01000227">
    <property type="protein sequence ID" value="GBP30019.1"/>
    <property type="molecule type" value="Genomic_DNA"/>
</dbReference>
<reference evidence="2 3" key="1">
    <citation type="journal article" date="2019" name="Commun. Biol.">
        <title>The bagworm genome reveals a unique fibroin gene that provides high tensile strength.</title>
        <authorList>
            <person name="Kono N."/>
            <person name="Nakamura H."/>
            <person name="Ohtoshi R."/>
            <person name="Tomita M."/>
            <person name="Numata K."/>
            <person name="Arakawa K."/>
        </authorList>
    </citation>
    <scope>NUCLEOTIDE SEQUENCE [LARGE SCALE GENOMIC DNA]</scope>
</reference>
<dbReference type="Proteomes" id="UP000299102">
    <property type="component" value="Unassembled WGS sequence"/>
</dbReference>
<evidence type="ECO:0000313" key="3">
    <source>
        <dbReference type="Proteomes" id="UP000299102"/>
    </source>
</evidence>
<feature type="region of interest" description="Disordered" evidence="1">
    <location>
        <begin position="1"/>
        <end position="30"/>
    </location>
</feature>
<name>A0A4C1UUP5_EUMVA</name>
<dbReference type="AlphaFoldDB" id="A0A4C1UUP5"/>
<comment type="caution">
    <text evidence="2">The sequence shown here is derived from an EMBL/GenBank/DDBJ whole genome shotgun (WGS) entry which is preliminary data.</text>
</comment>
<organism evidence="2 3">
    <name type="scientific">Eumeta variegata</name>
    <name type="common">Bagworm moth</name>
    <name type="synonym">Eumeta japonica</name>
    <dbReference type="NCBI Taxonomy" id="151549"/>
    <lineage>
        <taxon>Eukaryota</taxon>
        <taxon>Metazoa</taxon>
        <taxon>Ecdysozoa</taxon>
        <taxon>Arthropoda</taxon>
        <taxon>Hexapoda</taxon>
        <taxon>Insecta</taxon>
        <taxon>Pterygota</taxon>
        <taxon>Neoptera</taxon>
        <taxon>Endopterygota</taxon>
        <taxon>Lepidoptera</taxon>
        <taxon>Glossata</taxon>
        <taxon>Ditrysia</taxon>
        <taxon>Tineoidea</taxon>
        <taxon>Psychidae</taxon>
        <taxon>Oiketicinae</taxon>
        <taxon>Eumeta</taxon>
    </lineage>
</organism>
<gene>
    <name evidence="2" type="ORF">EVAR_22920_1</name>
</gene>
<evidence type="ECO:0000313" key="2">
    <source>
        <dbReference type="EMBL" id="GBP30019.1"/>
    </source>
</evidence>
<accession>A0A4C1UUP5</accession>
<sequence>MPKAVGTGRRLPKTSNMAATPRGRPRVHRSPLVNKAGRQSAVGDRTFPVPTAAAGAAAVASAYVRVSWNMLCAISPSVTPSSNKCLSPWFGARPAAPEAFLKVDPLSTKYTRVGLDRSVTYTARVPPASANRRNIPTKALCRIADGVGFCRTARRRTSPER</sequence>
<proteinExistence type="predicted"/>
<protein>
    <submittedName>
        <fullName evidence="2">Uncharacterized protein</fullName>
    </submittedName>
</protein>
<keyword evidence="3" id="KW-1185">Reference proteome</keyword>